<dbReference type="PANTHER" id="PTHR35450">
    <property type="entry name" value="REVERSE TRANSCRIPTASE DOMAIN-CONTAINING PROTEIN"/>
    <property type="match status" value="1"/>
</dbReference>
<keyword evidence="1" id="KW-1185">Reference proteome</keyword>
<dbReference type="PANTHER" id="PTHR35450:SF2">
    <property type="entry name" value="REVERSE TRANSCRIPTASE DOMAIN-CONTAINING PROTEIN"/>
    <property type="match status" value="1"/>
</dbReference>
<name>A0A6P7TSL1_9MOLL</name>
<organism evidence="1 2">
    <name type="scientific">Octopus sinensis</name>
    <name type="common">East Asian common octopus</name>
    <dbReference type="NCBI Taxonomy" id="2607531"/>
    <lineage>
        <taxon>Eukaryota</taxon>
        <taxon>Metazoa</taxon>
        <taxon>Spiralia</taxon>
        <taxon>Lophotrochozoa</taxon>
        <taxon>Mollusca</taxon>
        <taxon>Cephalopoda</taxon>
        <taxon>Coleoidea</taxon>
        <taxon>Octopodiformes</taxon>
        <taxon>Octopoda</taxon>
        <taxon>Incirrata</taxon>
        <taxon>Octopodidae</taxon>
        <taxon>Octopus</taxon>
    </lineage>
</organism>
<evidence type="ECO:0000313" key="1">
    <source>
        <dbReference type="Proteomes" id="UP000515154"/>
    </source>
</evidence>
<dbReference type="KEGG" id="osn:115225519"/>
<dbReference type="AlphaFoldDB" id="A0A6P7TSL1"/>
<gene>
    <name evidence="2" type="primary">LOC115225519</name>
</gene>
<dbReference type="RefSeq" id="XP_029652327.1">
    <property type="nucleotide sequence ID" value="XM_029796467.1"/>
</dbReference>
<accession>A0A6P7TSL1</accession>
<dbReference type="Proteomes" id="UP000515154">
    <property type="component" value="Linkage group LG2"/>
</dbReference>
<proteinExistence type="predicted"/>
<protein>
    <submittedName>
        <fullName evidence="2">Uncharacterized protein LOC115225519</fullName>
    </submittedName>
</protein>
<sequence length="137" mass="15895">MIIITTRSHKENKEQNILWDFIIQCESLIEVRRPDIVVVDEGKKEIRIIAPAIPGDSRISDKEREKIKKYRLPKDEVARMWTMRKLSVIPVVLGVFGELTTKFEKYITVIGIDMRAEQAQKTVLLWSSMILRLVVGC</sequence>
<reference evidence="2" key="1">
    <citation type="submission" date="2025-08" db="UniProtKB">
        <authorList>
            <consortium name="RefSeq"/>
        </authorList>
    </citation>
    <scope>IDENTIFICATION</scope>
</reference>
<evidence type="ECO:0000313" key="2">
    <source>
        <dbReference type="RefSeq" id="XP_029652327.1"/>
    </source>
</evidence>